<dbReference type="Gene3D" id="2.60.300.12">
    <property type="entry name" value="HesB-like domain"/>
    <property type="match status" value="1"/>
</dbReference>
<gene>
    <name evidence="3" type="ORF">TGDOM2_318170</name>
</gene>
<dbReference type="GO" id="GO:0051537">
    <property type="term" value="F:2 iron, 2 sulfur cluster binding"/>
    <property type="evidence" value="ECO:0007669"/>
    <property type="project" value="TreeGrafter"/>
</dbReference>
<dbReference type="OrthoDB" id="331345at2759"/>
<organism evidence="3 4">
    <name type="scientific">Toxoplasma gondii GAB2-2007-GAL-DOM2</name>
    <dbReference type="NCBI Taxonomy" id="1130820"/>
    <lineage>
        <taxon>Eukaryota</taxon>
        <taxon>Sar</taxon>
        <taxon>Alveolata</taxon>
        <taxon>Apicomplexa</taxon>
        <taxon>Conoidasida</taxon>
        <taxon>Coccidia</taxon>
        <taxon>Eucoccidiorida</taxon>
        <taxon>Eimeriorina</taxon>
        <taxon>Sarcocystidae</taxon>
        <taxon>Toxoplasma</taxon>
    </lineage>
</organism>
<dbReference type="EMBL" id="AHZU02001573">
    <property type="protein sequence ID" value="KFG30998.1"/>
    <property type="molecule type" value="Genomic_DNA"/>
</dbReference>
<feature type="region of interest" description="Disordered" evidence="2">
    <location>
        <begin position="237"/>
        <end position="282"/>
    </location>
</feature>
<evidence type="ECO:0000313" key="4">
    <source>
        <dbReference type="Proteomes" id="UP000028837"/>
    </source>
</evidence>
<evidence type="ECO:0000256" key="1">
    <source>
        <dbReference type="ARBA" id="ARBA00006718"/>
    </source>
</evidence>
<name>A0A086JFT0_TOXGO</name>
<dbReference type="SUPFAM" id="SSF89360">
    <property type="entry name" value="HesB-like domain"/>
    <property type="match status" value="1"/>
</dbReference>
<dbReference type="VEuPathDB" id="ToxoDB:TGDOM2_318170"/>
<dbReference type="InterPro" id="IPR035903">
    <property type="entry name" value="HesB-like_dom_sf"/>
</dbReference>
<dbReference type="GO" id="GO:0051539">
    <property type="term" value="F:4 iron, 4 sulfur cluster binding"/>
    <property type="evidence" value="ECO:0007669"/>
    <property type="project" value="TreeGrafter"/>
</dbReference>
<dbReference type="AlphaFoldDB" id="A0A086JFT0"/>
<evidence type="ECO:0000256" key="2">
    <source>
        <dbReference type="SAM" id="MobiDB-lite"/>
    </source>
</evidence>
<evidence type="ECO:0000313" key="3">
    <source>
        <dbReference type="EMBL" id="KFG30998.1"/>
    </source>
</evidence>
<dbReference type="GO" id="GO:0005506">
    <property type="term" value="F:iron ion binding"/>
    <property type="evidence" value="ECO:0007669"/>
    <property type="project" value="TreeGrafter"/>
</dbReference>
<feature type="compositionally biased region" description="Polar residues" evidence="2">
    <location>
        <begin position="257"/>
        <end position="281"/>
    </location>
</feature>
<comment type="similarity">
    <text evidence="1">Belongs to the HesB/IscA family.</text>
</comment>
<dbReference type="GO" id="GO:0016226">
    <property type="term" value="P:iron-sulfur cluster assembly"/>
    <property type="evidence" value="ECO:0007669"/>
    <property type="project" value="TreeGrafter"/>
</dbReference>
<dbReference type="PANTHER" id="PTHR43011:SF1">
    <property type="entry name" value="IRON-SULFUR CLUSTER ASSEMBLY 2 HOMOLOG, MITOCHONDRIAL"/>
    <property type="match status" value="1"/>
</dbReference>
<reference evidence="3 4" key="1">
    <citation type="submission" date="2014-02" db="EMBL/GenBank/DDBJ databases">
        <authorList>
            <person name="Sibley D."/>
            <person name="Venepally P."/>
            <person name="Karamycheva S."/>
            <person name="Hadjithomas M."/>
            <person name="Khan A."/>
            <person name="Brunk B."/>
            <person name="Roos D."/>
            <person name="Caler E."/>
            <person name="Lorenzi H."/>
        </authorList>
    </citation>
    <scope>NUCLEOTIDE SEQUENCE [LARGE SCALE GENOMIC DNA]</scope>
    <source>
        <strain evidence="3 4">GAB2-2007-GAL-DOM2</strain>
    </source>
</reference>
<accession>A0A086JFT0</accession>
<comment type="caution">
    <text evidence="3">The sequence shown here is derived from an EMBL/GenBank/DDBJ whole genome shotgun (WGS) entry which is preliminary data.</text>
</comment>
<sequence>MAAHVILRRRGHPHGWFFFLPKTKSVSLSSPSTSPLICYGEPCSFPRFPCSLFSTRSSSASAASAVVHSQGRQQSGFTGVLPQRKLPRAVLTDKCDGVSARTSSCRFFAHDAGSLFSFRSPREEAFKASGGGQTGRLMLKGDGDAVIHMSPAAVKRLTEIWAKRRETEALADAAASQIGSAAGRMGAIECDSPVSHGVYSGANRAASVVGVPGQQDGGSTPQHAKAKNAIFDAHVSPTRQCQQRADRGGRGSGDATIPQSETAQQQTVEVSSAAKGSTRSSGGAPRLGLLVRVISGGCSGYQYCFNLVGRKELLEFRQAGTHLFFRMASPHESLAIDGTGGLETVEGRDSSNELRENGWCVVVDKCSVPLLENSVVDYSDTLAASEFRIVNNEQAENVCSCGHSFAIKDDF</sequence>
<dbReference type="Proteomes" id="UP000028837">
    <property type="component" value="Unassembled WGS sequence"/>
</dbReference>
<protein>
    <submittedName>
        <fullName evidence="3">Putative iron-sulfur cluster assembly accessory protein</fullName>
    </submittedName>
</protein>
<dbReference type="PANTHER" id="PTHR43011">
    <property type="entry name" value="IRON-SULFUR CLUSTER ASSEMBLY 2 HOMOLOG, MITOCHONDRIAL"/>
    <property type="match status" value="1"/>
</dbReference>
<proteinExistence type="inferred from homology"/>